<dbReference type="EMBL" id="CP002207">
    <property type="protein sequence ID" value="ADP35114.1"/>
    <property type="molecule type" value="Genomic_DNA"/>
</dbReference>
<sequence>MPKRKVKTYEQLVQENKEAIIRSSELMNVIYDRIDRKYQKQLQEKNNT</sequence>
<keyword evidence="2" id="KW-1185">Reference proteome</keyword>
<dbReference type="InterPro" id="IPR025004">
    <property type="entry name" value="SenN/SenS"/>
</dbReference>
<evidence type="ECO:0008006" key="3">
    <source>
        <dbReference type="Google" id="ProtNLM"/>
    </source>
</evidence>
<dbReference type="Pfam" id="PF13040">
    <property type="entry name" value="Fur_reg_FbpB"/>
    <property type="match status" value="1"/>
</dbReference>
<gene>
    <name evidence="1" type="ordered locus">BATR1942_20995</name>
</gene>
<proteinExistence type="predicted"/>
<reference evidence="1 2" key="1">
    <citation type="journal article" date="2011" name="Front. Microbiol.">
        <title>Genomic signatures of strain selection and enhancement in Bacillus atrophaeus var. globigii, a historical biowarfare simulant.</title>
        <authorList>
            <person name="Gibbons H.S."/>
            <person name="Broomall S.M."/>
            <person name="McNew L.A."/>
            <person name="Daligault H."/>
            <person name="Chapman C."/>
            <person name="Bruce D."/>
            <person name="Karavis M."/>
            <person name="Krepps M."/>
            <person name="McGregor P.A."/>
            <person name="Hong C."/>
            <person name="Park K.H."/>
            <person name="Akmal A."/>
            <person name="Feldman A."/>
            <person name="Lin J.S."/>
            <person name="Chang W.E."/>
            <person name="Higgs B.W."/>
            <person name="Demirev P."/>
            <person name="Lindquist J."/>
            <person name="Liem A."/>
            <person name="Fochler E."/>
            <person name="Read T.D."/>
            <person name="Tapia R."/>
            <person name="Johnson S."/>
            <person name="Bishop-Lilly K.A."/>
            <person name="Detter C."/>
            <person name="Han C."/>
            <person name="Sozhamannan S."/>
            <person name="Rosenzweig C.N."/>
            <person name="Skowronski E.W."/>
        </authorList>
    </citation>
    <scope>NUCLEOTIDE SEQUENCE [LARGE SCALE GENOMIC DNA]</scope>
    <source>
        <strain evidence="1 2">1942</strain>
    </source>
</reference>
<dbReference type="NCBIfam" id="NF033227">
    <property type="entry name" value="Fur_reg_FbpB"/>
    <property type="match status" value="1"/>
</dbReference>
<evidence type="ECO:0000313" key="2">
    <source>
        <dbReference type="Proteomes" id="UP000006867"/>
    </source>
</evidence>
<dbReference type="RefSeq" id="WP_003328125.1">
    <property type="nucleotide sequence ID" value="NC_014639.1"/>
</dbReference>
<organism evidence="1 2">
    <name type="scientific">Bacillus atrophaeus (strain 1942)</name>
    <dbReference type="NCBI Taxonomy" id="720555"/>
    <lineage>
        <taxon>Bacteria</taxon>
        <taxon>Bacillati</taxon>
        <taxon>Bacillota</taxon>
        <taxon>Bacilli</taxon>
        <taxon>Bacillales</taxon>
        <taxon>Bacillaceae</taxon>
        <taxon>Bacillus</taxon>
    </lineage>
</organism>
<name>A0ABM5M4X3_BACA1</name>
<accession>A0ABM5M4X3</accession>
<dbReference type="Proteomes" id="UP000006867">
    <property type="component" value="Chromosome"/>
</dbReference>
<evidence type="ECO:0000313" key="1">
    <source>
        <dbReference type="EMBL" id="ADP35114.1"/>
    </source>
</evidence>
<protein>
    <recommendedName>
        <fullName evidence="3">Fur-regulated basic protein B</fullName>
    </recommendedName>
</protein>